<evidence type="ECO:0000256" key="1">
    <source>
        <dbReference type="SAM" id="Phobius"/>
    </source>
</evidence>
<organism evidence="2 3">
    <name type="scientific">Desulforudis audaxviator (strain MP104C)</name>
    <dbReference type="NCBI Taxonomy" id="477974"/>
    <lineage>
        <taxon>Bacteria</taxon>
        <taxon>Bacillati</taxon>
        <taxon>Bacillota</taxon>
        <taxon>Clostridia</taxon>
        <taxon>Thermoanaerobacterales</taxon>
        <taxon>Candidatus Desulforudaceae</taxon>
        <taxon>Candidatus Desulforudis</taxon>
    </lineage>
</organism>
<evidence type="ECO:0000313" key="2">
    <source>
        <dbReference type="EMBL" id="ACA58603.1"/>
    </source>
</evidence>
<feature type="transmembrane region" description="Helical" evidence="1">
    <location>
        <begin position="36"/>
        <end position="62"/>
    </location>
</feature>
<sequence length="89" mass="9660">MLAVDWKLILLGLLGLAGLYLVGSFFVTPLKYLYRLFAYAAVGIILLVMVNLGGSFFGFHIAFNPFTVLTAGLLQVPGVILLVLLTLMI</sequence>
<dbReference type="STRING" id="477974.Daud_0034"/>
<keyword evidence="1" id="KW-1133">Transmembrane helix</keyword>
<accession>B1I163</accession>
<dbReference type="eggNOG" id="ENOG5033C8V">
    <property type="taxonomic scope" value="Bacteria"/>
</dbReference>
<protein>
    <submittedName>
        <fullName evidence="2">SigmaK-factor processing regulatory BofA</fullName>
    </submittedName>
</protein>
<reference evidence="2 3" key="2">
    <citation type="journal article" date="2008" name="Science">
        <title>Environmental genomics reveals a single-species ecosystem deep within Earth.</title>
        <authorList>
            <person name="Chivian D."/>
            <person name="Brodie E.L."/>
            <person name="Alm E.J."/>
            <person name="Culley D.E."/>
            <person name="Dehal P.S."/>
            <person name="Desantis T.Z."/>
            <person name="Gihring T.M."/>
            <person name="Lapidus A."/>
            <person name="Lin L.H."/>
            <person name="Lowry S.R."/>
            <person name="Moser D.P."/>
            <person name="Richardson P.M."/>
            <person name="Southam G."/>
            <person name="Wanger G."/>
            <person name="Pratt L.M."/>
            <person name="Andersen G.L."/>
            <person name="Hazen T.C."/>
            <person name="Brockman F.J."/>
            <person name="Arkin A.P."/>
            <person name="Onstott T.C."/>
        </authorList>
    </citation>
    <scope>NUCLEOTIDE SEQUENCE [LARGE SCALE GENOMIC DNA]</scope>
    <source>
        <strain evidence="2 3">MP104C</strain>
    </source>
</reference>
<dbReference type="InterPro" id="IPR010001">
    <property type="entry name" value="BofA"/>
</dbReference>
<keyword evidence="1" id="KW-0472">Membrane</keyword>
<dbReference type="Pfam" id="PF07441">
    <property type="entry name" value="BofA"/>
    <property type="match status" value="1"/>
</dbReference>
<gene>
    <name evidence="2" type="ordered locus">Daud_0034</name>
</gene>
<reference evidence="3" key="1">
    <citation type="submission" date="2007-10" db="EMBL/GenBank/DDBJ databases">
        <title>Complete sequence of chromosome of Desulforudis audaxviator MP104C.</title>
        <authorList>
            <person name="Copeland A."/>
            <person name="Lucas S."/>
            <person name="Lapidus A."/>
            <person name="Barry K."/>
            <person name="Glavina del Rio T."/>
            <person name="Dalin E."/>
            <person name="Tice H."/>
            <person name="Bruce D."/>
            <person name="Pitluck S."/>
            <person name="Lowry S.R."/>
            <person name="Larimer F."/>
            <person name="Land M.L."/>
            <person name="Hauser L."/>
            <person name="Kyrpides N."/>
            <person name="Ivanova N.N."/>
            <person name="Richardson P."/>
        </authorList>
    </citation>
    <scope>NUCLEOTIDE SEQUENCE [LARGE SCALE GENOMIC DNA]</scope>
    <source>
        <strain evidence="3">MP104C</strain>
    </source>
</reference>
<dbReference type="Proteomes" id="UP000008544">
    <property type="component" value="Chromosome"/>
</dbReference>
<name>B1I163_DESAP</name>
<dbReference type="EMBL" id="CP000860">
    <property type="protein sequence ID" value="ACA58603.1"/>
    <property type="molecule type" value="Genomic_DNA"/>
</dbReference>
<dbReference type="HOGENOM" id="CLU_167355_0_0_9"/>
<dbReference type="AlphaFoldDB" id="B1I163"/>
<feature type="transmembrane region" description="Helical" evidence="1">
    <location>
        <begin position="68"/>
        <end position="88"/>
    </location>
</feature>
<dbReference type="NCBIfam" id="TIGR02862">
    <property type="entry name" value="spore_BofA"/>
    <property type="match status" value="1"/>
</dbReference>
<keyword evidence="1" id="KW-0812">Transmembrane</keyword>
<feature type="transmembrane region" description="Helical" evidence="1">
    <location>
        <begin position="6"/>
        <end position="27"/>
    </location>
</feature>
<proteinExistence type="predicted"/>
<keyword evidence="3" id="KW-1185">Reference proteome</keyword>
<dbReference type="KEGG" id="dau:Daud_0034"/>
<evidence type="ECO:0000313" key="3">
    <source>
        <dbReference type="Proteomes" id="UP000008544"/>
    </source>
</evidence>